<gene>
    <name evidence="2" type="ORF">GPM918_LOCUS45940</name>
    <name evidence="3" type="ORF">SRO942_LOCUS49014</name>
</gene>
<name>A0A816F7Z1_9BILA</name>
<evidence type="ECO:0000313" key="3">
    <source>
        <dbReference type="EMBL" id="CAF4605378.1"/>
    </source>
</evidence>
<comment type="caution">
    <text evidence="2">The sequence shown here is derived from an EMBL/GenBank/DDBJ whole genome shotgun (WGS) entry which is preliminary data.</text>
</comment>
<dbReference type="EMBL" id="CAJOBC010128905">
    <property type="protein sequence ID" value="CAF4605378.1"/>
    <property type="molecule type" value="Genomic_DNA"/>
</dbReference>
<accession>A0A816F7Z1</accession>
<sequence>MRQLECLKRQFGEVMTEQKVIQQLAEKERKKMKPTPQSVNKQKNKKTKPSKLGSSNNHTPNVLPFTMNLAPALITSNFYSSFNPTNIYSDNECNTSLPGP</sequence>
<keyword evidence="4" id="KW-1185">Reference proteome</keyword>
<dbReference type="Proteomes" id="UP000663829">
    <property type="component" value="Unassembled WGS sequence"/>
</dbReference>
<reference evidence="2" key="1">
    <citation type="submission" date="2021-02" db="EMBL/GenBank/DDBJ databases">
        <authorList>
            <person name="Nowell W R."/>
        </authorList>
    </citation>
    <scope>NUCLEOTIDE SEQUENCE</scope>
</reference>
<organism evidence="2 4">
    <name type="scientific">Didymodactylos carnosus</name>
    <dbReference type="NCBI Taxonomy" id="1234261"/>
    <lineage>
        <taxon>Eukaryota</taxon>
        <taxon>Metazoa</taxon>
        <taxon>Spiralia</taxon>
        <taxon>Gnathifera</taxon>
        <taxon>Rotifera</taxon>
        <taxon>Eurotatoria</taxon>
        <taxon>Bdelloidea</taxon>
        <taxon>Philodinida</taxon>
        <taxon>Philodinidae</taxon>
        <taxon>Didymodactylos</taxon>
    </lineage>
</organism>
<proteinExistence type="predicted"/>
<evidence type="ECO:0000313" key="2">
    <source>
        <dbReference type="EMBL" id="CAF1659928.1"/>
    </source>
</evidence>
<evidence type="ECO:0000313" key="4">
    <source>
        <dbReference type="Proteomes" id="UP000663829"/>
    </source>
</evidence>
<feature type="region of interest" description="Disordered" evidence="1">
    <location>
        <begin position="26"/>
        <end position="59"/>
    </location>
</feature>
<feature type="non-terminal residue" evidence="2">
    <location>
        <position position="1"/>
    </location>
</feature>
<evidence type="ECO:0000256" key="1">
    <source>
        <dbReference type="SAM" id="MobiDB-lite"/>
    </source>
</evidence>
<dbReference type="AlphaFoldDB" id="A0A816F7Z1"/>
<protein>
    <submittedName>
        <fullName evidence="2">Uncharacterized protein</fullName>
    </submittedName>
</protein>
<dbReference type="EMBL" id="CAJNOQ010055365">
    <property type="protein sequence ID" value="CAF1659928.1"/>
    <property type="molecule type" value="Genomic_DNA"/>
</dbReference>
<dbReference type="Proteomes" id="UP000681722">
    <property type="component" value="Unassembled WGS sequence"/>
</dbReference>